<reference evidence="2 3" key="1">
    <citation type="journal article" date="2015" name="Environ. Microbiol.">
        <title>Metagenome sequence of Elaphomyces granulatus from sporocarp tissue reveals Ascomycota ectomycorrhizal fingerprints of genome expansion and a Proteobacteria-rich microbiome.</title>
        <authorList>
            <person name="Quandt C.A."/>
            <person name="Kohler A."/>
            <person name="Hesse C.N."/>
            <person name="Sharpton T.J."/>
            <person name="Martin F."/>
            <person name="Spatafora J.W."/>
        </authorList>
    </citation>
    <scope>NUCLEOTIDE SEQUENCE [LARGE SCALE GENOMIC DNA]</scope>
    <source>
        <strain evidence="2 3">OSC145934</strain>
    </source>
</reference>
<evidence type="ECO:0000313" key="3">
    <source>
        <dbReference type="Proteomes" id="UP000243515"/>
    </source>
</evidence>
<dbReference type="AlphaFoldDB" id="A0A232M757"/>
<name>A0A232M757_9EURO</name>
<accession>A0A232M757</accession>
<evidence type="ECO:0000313" key="2">
    <source>
        <dbReference type="EMBL" id="OXV12168.1"/>
    </source>
</evidence>
<organism evidence="2 3">
    <name type="scientific">Elaphomyces granulatus</name>
    <dbReference type="NCBI Taxonomy" id="519963"/>
    <lineage>
        <taxon>Eukaryota</taxon>
        <taxon>Fungi</taxon>
        <taxon>Dikarya</taxon>
        <taxon>Ascomycota</taxon>
        <taxon>Pezizomycotina</taxon>
        <taxon>Eurotiomycetes</taxon>
        <taxon>Eurotiomycetidae</taxon>
        <taxon>Eurotiales</taxon>
        <taxon>Elaphomycetaceae</taxon>
        <taxon>Elaphomyces</taxon>
    </lineage>
</organism>
<protein>
    <submittedName>
        <fullName evidence="2">Uncharacterized protein</fullName>
    </submittedName>
</protein>
<keyword evidence="3" id="KW-1185">Reference proteome</keyword>
<gene>
    <name evidence="2" type="ORF">Egran_00071</name>
</gene>
<evidence type="ECO:0000256" key="1">
    <source>
        <dbReference type="SAM" id="MobiDB-lite"/>
    </source>
</evidence>
<dbReference type="EMBL" id="NPHW01001972">
    <property type="protein sequence ID" value="OXV12168.1"/>
    <property type="molecule type" value="Genomic_DNA"/>
</dbReference>
<sequence>MTLPDGRKKKRHHDDGIQDGRVVKARDLS</sequence>
<dbReference type="Proteomes" id="UP000243515">
    <property type="component" value="Unassembled WGS sequence"/>
</dbReference>
<proteinExistence type="predicted"/>
<feature type="compositionally biased region" description="Basic and acidic residues" evidence="1">
    <location>
        <begin position="13"/>
        <end position="29"/>
    </location>
</feature>
<comment type="caution">
    <text evidence="2">The sequence shown here is derived from an EMBL/GenBank/DDBJ whole genome shotgun (WGS) entry which is preliminary data.</text>
</comment>
<feature type="region of interest" description="Disordered" evidence="1">
    <location>
        <begin position="1"/>
        <end position="29"/>
    </location>
</feature>